<evidence type="ECO:0000313" key="2">
    <source>
        <dbReference type="EMBL" id="KAF4610452.1"/>
    </source>
</evidence>
<organism evidence="2 3">
    <name type="scientific">Agrocybe pediades</name>
    <dbReference type="NCBI Taxonomy" id="84607"/>
    <lineage>
        <taxon>Eukaryota</taxon>
        <taxon>Fungi</taxon>
        <taxon>Dikarya</taxon>
        <taxon>Basidiomycota</taxon>
        <taxon>Agaricomycotina</taxon>
        <taxon>Agaricomycetes</taxon>
        <taxon>Agaricomycetidae</taxon>
        <taxon>Agaricales</taxon>
        <taxon>Agaricineae</taxon>
        <taxon>Strophariaceae</taxon>
        <taxon>Agrocybe</taxon>
    </lineage>
</organism>
<proteinExistence type="predicted"/>
<dbReference type="EMBL" id="JAACJL010000058">
    <property type="protein sequence ID" value="KAF4610452.1"/>
    <property type="molecule type" value="Genomic_DNA"/>
</dbReference>
<evidence type="ECO:0000313" key="3">
    <source>
        <dbReference type="Proteomes" id="UP000521872"/>
    </source>
</evidence>
<dbReference type="AlphaFoldDB" id="A0A8H4VI93"/>
<comment type="caution">
    <text evidence="2">The sequence shown here is derived from an EMBL/GenBank/DDBJ whole genome shotgun (WGS) entry which is preliminary data.</text>
</comment>
<dbReference type="Proteomes" id="UP000521872">
    <property type="component" value="Unassembled WGS sequence"/>
</dbReference>
<gene>
    <name evidence="2" type="ORF">D9613_006555</name>
</gene>
<accession>A0A8H4VI93</accession>
<sequence length="414" mass="47872">MGTVPTTHRDGSELQPSHALRVAVYIDWQTLSHLDLDERRRTIFFLERTGNWCSSSAEIWDTLLCGPKLTVAAAQTVSGKFDLRFGYSASTVSRPGKGALCRHGKYWYPVRLLQKNPHTKTWRVKWRRGCDFGHYGPPNLEQEVEESDLVDELWNEREKRRAIRLGKWQLTCEIETPLDQLTNFQSPSHAYTKEIDAMLRPYRLLLQLLLDFSFEGPDKDRLPDGLVVPCVNVIKQRIEARRNSGAQIHRSLRFAEHMITEYGDISHETHAQILNWIYNEVPGAKDGVRWFQHVADTHAVTIFIAATKRDGFEKDADYPRAGTHDEIRNFLWQKAWEYQCEHFVPFEPPGVDVDQECISLFENRLFENSKQSGKAGNEQRGLDVGSLQGGFYPYHPDPSWDKKDYEESESEFIS</sequence>
<protein>
    <submittedName>
        <fullName evidence="2">Uncharacterized protein</fullName>
    </submittedName>
</protein>
<name>A0A8H4VI93_9AGAR</name>
<feature type="region of interest" description="Disordered" evidence="1">
    <location>
        <begin position="371"/>
        <end position="414"/>
    </location>
</feature>
<evidence type="ECO:0000256" key="1">
    <source>
        <dbReference type="SAM" id="MobiDB-lite"/>
    </source>
</evidence>
<keyword evidence="3" id="KW-1185">Reference proteome</keyword>
<reference evidence="2 3" key="1">
    <citation type="submission" date="2019-12" db="EMBL/GenBank/DDBJ databases">
        <authorList>
            <person name="Floudas D."/>
            <person name="Bentzer J."/>
            <person name="Ahren D."/>
            <person name="Johansson T."/>
            <person name="Persson P."/>
            <person name="Tunlid A."/>
        </authorList>
    </citation>
    <scope>NUCLEOTIDE SEQUENCE [LARGE SCALE GENOMIC DNA]</scope>
    <source>
        <strain evidence="2 3">CBS 102.39</strain>
    </source>
</reference>